<evidence type="ECO:0000256" key="1">
    <source>
        <dbReference type="SAM" id="MobiDB-lite"/>
    </source>
</evidence>
<dbReference type="SUPFAM" id="SSF88659">
    <property type="entry name" value="Sigma3 and sigma4 domains of RNA polymerase sigma factors"/>
    <property type="match status" value="1"/>
</dbReference>
<name>A0ABT5E3Q5_9BACT</name>
<feature type="region of interest" description="Disordered" evidence="1">
    <location>
        <begin position="99"/>
        <end position="154"/>
    </location>
</feature>
<accession>A0ABT5E3Q5</accession>
<proteinExistence type="predicted"/>
<dbReference type="SUPFAM" id="SSF88946">
    <property type="entry name" value="Sigma2 domain of RNA polymerase sigma factors"/>
    <property type="match status" value="1"/>
</dbReference>
<feature type="compositionally biased region" description="Basic and acidic residues" evidence="1">
    <location>
        <begin position="128"/>
        <end position="154"/>
    </location>
</feature>
<keyword evidence="3" id="KW-1185">Reference proteome</keyword>
<dbReference type="Proteomes" id="UP001221686">
    <property type="component" value="Unassembled WGS sequence"/>
</dbReference>
<dbReference type="InterPro" id="IPR036388">
    <property type="entry name" value="WH-like_DNA-bd_sf"/>
</dbReference>
<gene>
    <name evidence="2" type="ORF">POL25_23825</name>
</gene>
<dbReference type="NCBIfam" id="TIGR02937">
    <property type="entry name" value="sigma70-ECF"/>
    <property type="match status" value="1"/>
</dbReference>
<dbReference type="InterPro" id="IPR014284">
    <property type="entry name" value="RNA_pol_sigma-70_dom"/>
</dbReference>
<dbReference type="InterPro" id="IPR013324">
    <property type="entry name" value="RNA_pol_sigma_r3/r4-like"/>
</dbReference>
<evidence type="ECO:0000313" key="2">
    <source>
        <dbReference type="EMBL" id="MDC0719949.1"/>
    </source>
</evidence>
<dbReference type="RefSeq" id="WP_272088446.1">
    <property type="nucleotide sequence ID" value="NZ_JAQNDL010000002.1"/>
</dbReference>
<comment type="caution">
    <text evidence="2">The sequence shown here is derived from an EMBL/GenBank/DDBJ whole genome shotgun (WGS) entry which is preliminary data.</text>
</comment>
<sequence length="220" mass="25018">MLTLERELEATLVALLRVDRRRGEAALVAAVYRVALNHARALAPRIGLAADEAEEVVGEALLSAARSYQPDCGSRWTTWARWRLRDALRAQARQFGEGAAQPWWSRSEEDQARSRRIGPGAWGRRGRGRDGESRECEERLGGPPDRDARPLDERVEDQRRFEQVREAFSRLDPRTRQIVLWHAHGDTPSQMAPRLSLSRNWVMVLRAAGLRRLRAATGVR</sequence>
<protein>
    <submittedName>
        <fullName evidence="2">Sigma-70 family RNA polymerase sigma factor</fullName>
    </submittedName>
</protein>
<organism evidence="2 3">
    <name type="scientific">Nannocystis bainbridge</name>
    <dbReference type="NCBI Taxonomy" id="2995303"/>
    <lineage>
        <taxon>Bacteria</taxon>
        <taxon>Pseudomonadati</taxon>
        <taxon>Myxococcota</taxon>
        <taxon>Polyangia</taxon>
        <taxon>Nannocystales</taxon>
        <taxon>Nannocystaceae</taxon>
        <taxon>Nannocystis</taxon>
    </lineage>
</organism>
<dbReference type="Gene3D" id="1.10.10.10">
    <property type="entry name" value="Winged helix-like DNA-binding domain superfamily/Winged helix DNA-binding domain"/>
    <property type="match status" value="1"/>
</dbReference>
<dbReference type="InterPro" id="IPR013325">
    <property type="entry name" value="RNA_pol_sigma_r2"/>
</dbReference>
<evidence type="ECO:0000313" key="3">
    <source>
        <dbReference type="Proteomes" id="UP001221686"/>
    </source>
</evidence>
<dbReference type="EMBL" id="JAQNDL010000002">
    <property type="protein sequence ID" value="MDC0719949.1"/>
    <property type="molecule type" value="Genomic_DNA"/>
</dbReference>
<reference evidence="2 3" key="1">
    <citation type="submission" date="2022-11" db="EMBL/GenBank/DDBJ databases">
        <title>Minimal conservation of predation-associated metabolite biosynthetic gene clusters underscores biosynthetic potential of Myxococcota including descriptions for ten novel species: Archangium lansinium sp. nov., Myxococcus landrumus sp. nov., Nannocystis bai.</title>
        <authorList>
            <person name="Ahearne A."/>
            <person name="Stevens C."/>
            <person name="Dowd S."/>
        </authorList>
    </citation>
    <scope>NUCLEOTIDE SEQUENCE [LARGE SCALE GENOMIC DNA]</scope>
    <source>
        <strain evidence="2 3">BB15-2</strain>
    </source>
</reference>